<evidence type="ECO:0000313" key="2">
    <source>
        <dbReference type="Proteomes" id="UP000887572"/>
    </source>
</evidence>
<organism evidence="2 3">
    <name type="scientific">Globodera rostochiensis</name>
    <name type="common">Golden nematode worm</name>
    <name type="synonym">Heterodera rostochiensis</name>
    <dbReference type="NCBI Taxonomy" id="31243"/>
    <lineage>
        <taxon>Eukaryota</taxon>
        <taxon>Metazoa</taxon>
        <taxon>Ecdysozoa</taxon>
        <taxon>Nematoda</taxon>
        <taxon>Chromadorea</taxon>
        <taxon>Rhabditida</taxon>
        <taxon>Tylenchina</taxon>
        <taxon>Tylenchomorpha</taxon>
        <taxon>Tylenchoidea</taxon>
        <taxon>Heteroderidae</taxon>
        <taxon>Heteroderinae</taxon>
        <taxon>Globodera</taxon>
    </lineage>
</organism>
<name>A0A914GWD5_GLORO</name>
<protein>
    <submittedName>
        <fullName evidence="3">Uncharacterized protein</fullName>
    </submittedName>
</protein>
<dbReference type="AlphaFoldDB" id="A0A914GWD5"/>
<sequence>MFAILFLVSAVEGLKCNVQFGAKLDKNELASFNCPMVDQQCHFSECLDSSGQNIPWTTYADCKIPSLVNCTKLANQCKQKEGKICCYICNSDLCNSKWNCGWPNNTSTNNASTSTNKSPTTAYSGTLAVSSMSANVKETSAFRFFSQKPTASTTASKPMASTTASTTTSKPTASTTASKPTASTTASKPTASTTTSKLASSKPTVSKPTVTVSKPTAPTASAPRKSFAGFLLVIFVISLL</sequence>
<feature type="region of interest" description="Disordered" evidence="1">
    <location>
        <begin position="152"/>
        <end position="221"/>
    </location>
</feature>
<feature type="compositionally biased region" description="Polar residues" evidence="1">
    <location>
        <begin position="206"/>
        <end position="219"/>
    </location>
</feature>
<keyword evidence="2" id="KW-1185">Reference proteome</keyword>
<reference evidence="3" key="1">
    <citation type="submission" date="2022-11" db="UniProtKB">
        <authorList>
            <consortium name="WormBaseParasite"/>
        </authorList>
    </citation>
    <scope>IDENTIFICATION</scope>
</reference>
<proteinExistence type="predicted"/>
<evidence type="ECO:0000256" key="1">
    <source>
        <dbReference type="SAM" id="MobiDB-lite"/>
    </source>
</evidence>
<evidence type="ECO:0000313" key="3">
    <source>
        <dbReference type="WBParaSite" id="Gr19_v10_g11793.t1"/>
    </source>
</evidence>
<dbReference type="Proteomes" id="UP000887572">
    <property type="component" value="Unplaced"/>
</dbReference>
<feature type="compositionally biased region" description="Low complexity" evidence="1">
    <location>
        <begin position="152"/>
        <end position="204"/>
    </location>
</feature>
<accession>A0A914GWD5</accession>
<dbReference type="WBParaSite" id="Gr19_v10_g11793.t1">
    <property type="protein sequence ID" value="Gr19_v10_g11793.t1"/>
    <property type="gene ID" value="Gr19_v10_g11793"/>
</dbReference>